<dbReference type="KEGG" id="tdl:TDEL_0G00900"/>
<dbReference type="GO" id="GO:0019779">
    <property type="term" value="F:Atg8 activating enzyme activity"/>
    <property type="evidence" value="ECO:0007669"/>
    <property type="project" value="EnsemblFungi"/>
</dbReference>
<evidence type="ECO:0000313" key="12">
    <source>
        <dbReference type="Proteomes" id="UP000005627"/>
    </source>
</evidence>
<dbReference type="AlphaFoldDB" id="G8ZYI2"/>
<evidence type="ECO:0000256" key="4">
    <source>
        <dbReference type="ARBA" id="ARBA00022927"/>
    </source>
</evidence>
<dbReference type="FunFam" id="3.40.50.720:FF:000243">
    <property type="entry name" value="Ubiquitin-like modifier-activating enzyme ATG7"/>
    <property type="match status" value="1"/>
</dbReference>
<dbReference type="GO" id="GO:0019778">
    <property type="term" value="F:Atg12 activating enzyme activity"/>
    <property type="evidence" value="ECO:0007669"/>
    <property type="project" value="EnsemblFungi"/>
</dbReference>
<dbReference type="NCBIfam" id="TIGR01381">
    <property type="entry name" value="E1_like_apg7"/>
    <property type="match status" value="1"/>
</dbReference>
<accession>G8ZYI2</accession>
<protein>
    <recommendedName>
        <fullName evidence="2 7">Ubiquitin-like modifier-activating enzyme ATG7</fullName>
    </recommendedName>
    <alternativeName>
        <fullName evidence="7">Autophagy-related protein 7</fullName>
    </alternativeName>
</protein>
<dbReference type="RefSeq" id="XP_003682668.1">
    <property type="nucleotide sequence ID" value="XM_003682620.1"/>
</dbReference>
<dbReference type="InterPro" id="IPR042522">
    <property type="entry name" value="Atg7_N_1"/>
</dbReference>
<dbReference type="PANTHER" id="PTHR10953">
    <property type="entry name" value="UBIQUITIN-ACTIVATING ENZYME E1"/>
    <property type="match status" value="1"/>
</dbReference>
<comment type="function">
    <text evidence="7">E1-like activating enzyme involved in the 2 ubiquitin-like systems required for cytoplasm to vacuole transport (Cvt) and autophagy. Activates ATG12 for its conjugation with ATG5 and ATG8 for its conjugation with phosphatidylethanolamine. Both systems are needed for the ATG8 association to Cvt vesicles and autophagosomes membranes. Autophagy is essential for maintenance of amino acid levels and protein synthesis under nitrogen starvation. Required for selective autophagic degradation of the nucleus (nucleophagy) as well as for mitophagy which contributes to regulate mitochondrial quantity and quality by eliminating the mitochondria to a basal level to fulfill cellular energy requirements and preventing excess ROS production.</text>
</comment>
<keyword evidence="7" id="KW-0833">Ubl conjugation pathway</keyword>
<dbReference type="Gene3D" id="3.40.140.100">
    <property type="entry name" value="Ubiquitin-like modifier-activating enzyme ATG7 C-terminal domain"/>
    <property type="match status" value="1"/>
</dbReference>
<evidence type="ECO:0000256" key="7">
    <source>
        <dbReference type="RuleBase" id="RU366022"/>
    </source>
</evidence>
<dbReference type="InterPro" id="IPR006285">
    <property type="entry name" value="Atg7"/>
</dbReference>
<dbReference type="GO" id="GO:0032446">
    <property type="term" value="P:protein modification by small protein conjugation"/>
    <property type="evidence" value="ECO:0007669"/>
    <property type="project" value="EnsemblFungi"/>
</dbReference>
<dbReference type="HOGENOM" id="CLU_012998_2_1_1"/>
<comment type="subunit">
    <text evidence="7">Homodimer.</text>
</comment>
<dbReference type="GO" id="GO:0006995">
    <property type="term" value="P:cellular response to nitrogen starvation"/>
    <property type="evidence" value="ECO:0007669"/>
    <property type="project" value="TreeGrafter"/>
</dbReference>
<evidence type="ECO:0000256" key="6">
    <source>
        <dbReference type="PIRSR" id="PIRSR606285-1"/>
    </source>
</evidence>
<dbReference type="Gene3D" id="3.40.140.70">
    <property type="entry name" value="Ubiquitin-like modifier-activating enzyme ATG7 N-terminal domain"/>
    <property type="match status" value="1"/>
</dbReference>
<dbReference type="GO" id="GO:0000422">
    <property type="term" value="P:autophagy of mitochondrion"/>
    <property type="evidence" value="ECO:0007669"/>
    <property type="project" value="EnsemblFungi"/>
</dbReference>
<dbReference type="GO" id="GO:0034727">
    <property type="term" value="P:piecemeal microautophagy of the nucleus"/>
    <property type="evidence" value="ECO:0007669"/>
    <property type="project" value="EnsemblFungi"/>
</dbReference>
<dbReference type="OrthoDB" id="338614at2759"/>
<dbReference type="GO" id="GO:0005829">
    <property type="term" value="C:cytosol"/>
    <property type="evidence" value="ECO:0007669"/>
    <property type="project" value="EnsemblFungi"/>
</dbReference>
<dbReference type="GO" id="GO:0097632">
    <property type="term" value="C:extrinsic component of phagophore assembly site membrane"/>
    <property type="evidence" value="ECO:0007669"/>
    <property type="project" value="EnsemblFungi"/>
</dbReference>
<dbReference type="InterPro" id="IPR045886">
    <property type="entry name" value="ThiF/MoeB/HesA"/>
</dbReference>
<evidence type="ECO:0000256" key="1">
    <source>
        <dbReference type="ARBA" id="ARBA00010931"/>
    </source>
</evidence>
<comment type="subcellular location">
    <subcellularLocation>
        <location evidence="7">Cytoplasm</location>
    </subcellularLocation>
    <subcellularLocation>
        <location evidence="7">Preautophagosomal structure</location>
    </subcellularLocation>
</comment>
<feature type="region of interest" description="Disordered" evidence="8">
    <location>
        <begin position="605"/>
        <end position="626"/>
    </location>
</feature>
<organism evidence="11 12">
    <name type="scientific">Torulaspora delbrueckii</name>
    <name type="common">Yeast</name>
    <name type="synonym">Candida colliculosa</name>
    <dbReference type="NCBI Taxonomy" id="4950"/>
    <lineage>
        <taxon>Eukaryota</taxon>
        <taxon>Fungi</taxon>
        <taxon>Dikarya</taxon>
        <taxon>Ascomycota</taxon>
        <taxon>Saccharomycotina</taxon>
        <taxon>Saccharomycetes</taxon>
        <taxon>Saccharomycetales</taxon>
        <taxon>Saccharomycetaceae</taxon>
        <taxon>Torulaspora</taxon>
    </lineage>
</organism>
<dbReference type="EMBL" id="HE616748">
    <property type="protein sequence ID" value="CCE93457.1"/>
    <property type="molecule type" value="Genomic_DNA"/>
</dbReference>
<name>G8ZYI2_TORDE</name>
<reference evidence="11 12" key="1">
    <citation type="journal article" date="2011" name="Proc. Natl. Acad. Sci. U.S.A.">
        <title>Evolutionary erosion of yeast sex chromosomes by mating-type switching accidents.</title>
        <authorList>
            <person name="Gordon J.L."/>
            <person name="Armisen D."/>
            <person name="Proux-Wera E."/>
            <person name="Oheigeartaigh S.S."/>
            <person name="Byrne K.P."/>
            <person name="Wolfe K.H."/>
        </authorList>
    </citation>
    <scope>NUCLEOTIDE SEQUENCE [LARGE SCALE GENOMIC DNA]</scope>
    <source>
        <strain evidence="12">ATCC 10662 / CBS 1146 / NBRC 0425 / NCYC 2629 / NRRL Y-866</strain>
    </source>
</reference>
<keyword evidence="4 7" id="KW-0653">Protein transport</keyword>
<dbReference type="Gene3D" id="3.40.50.720">
    <property type="entry name" value="NAD(P)-binding Rossmann-like Domain"/>
    <property type="match status" value="1"/>
</dbReference>
<evidence type="ECO:0000256" key="2">
    <source>
        <dbReference type="ARBA" id="ARBA00017647"/>
    </source>
</evidence>
<dbReference type="InterPro" id="IPR042523">
    <property type="entry name" value="Atg7_N_2"/>
</dbReference>
<keyword evidence="5 7" id="KW-0072">Autophagy</keyword>
<dbReference type="SUPFAM" id="SSF69572">
    <property type="entry name" value="Activating enzymes of the ubiquitin-like proteins"/>
    <property type="match status" value="1"/>
</dbReference>
<dbReference type="eggNOG" id="KOG2337">
    <property type="taxonomic scope" value="Eukaryota"/>
</dbReference>
<dbReference type="InterPro" id="IPR000594">
    <property type="entry name" value="ThiF_NAD_FAD-bd"/>
</dbReference>
<feature type="domain" description="THIF-type NAD/FAD binding fold" evidence="9">
    <location>
        <begin position="302"/>
        <end position="540"/>
    </location>
</feature>
<dbReference type="STRING" id="1076872.G8ZYI2"/>
<feature type="domain" description="Ubiquitin-like modifier-activating enzyme Atg7 N-terminal" evidence="10">
    <location>
        <begin position="10"/>
        <end position="283"/>
    </location>
</feature>
<feature type="compositionally biased region" description="Acidic residues" evidence="8">
    <location>
        <begin position="611"/>
        <end position="626"/>
    </location>
</feature>
<evidence type="ECO:0000256" key="5">
    <source>
        <dbReference type="ARBA" id="ARBA00023006"/>
    </source>
</evidence>
<evidence type="ECO:0000313" key="11">
    <source>
        <dbReference type="EMBL" id="CCE93457.1"/>
    </source>
</evidence>
<dbReference type="InterPro" id="IPR032197">
    <property type="entry name" value="Atg7_N"/>
</dbReference>
<evidence type="ECO:0000256" key="8">
    <source>
        <dbReference type="SAM" id="MobiDB-lite"/>
    </source>
</evidence>
<dbReference type="GO" id="GO:0032258">
    <property type="term" value="P:cytoplasm to vacuole targeting by the Cvt pathway"/>
    <property type="evidence" value="ECO:0007669"/>
    <property type="project" value="EnsemblFungi"/>
</dbReference>
<keyword evidence="12" id="KW-1185">Reference proteome</keyword>
<dbReference type="Pfam" id="PF16420">
    <property type="entry name" value="ATG7_N"/>
    <property type="match status" value="1"/>
</dbReference>
<dbReference type="Pfam" id="PF00899">
    <property type="entry name" value="ThiF"/>
    <property type="match status" value="1"/>
</dbReference>
<dbReference type="InParanoid" id="G8ZYI2"/>
<gene>
    <name evidence="11" type="primary">TDEL0G00900</name>
    <name evidence="11" type="ORF">TDEL_0G00900</name>
</gene>
<proteinExistence type="inferred from homology"/>
<dbReference type="Proteomes" id="UP000005627">
    <property type="component" value="Chromosome 7"/>
</dbReference>
<dbReference type="FunCoup" id="G8ZYI2">
    <property type="interactions" value="792"/>
</dbReference>
<dbReference type="GO" id="GO:0042802">
    <property type="term" value="F:identical protein binding"/>
    <property type="evidence" value="ECO:0007669"/>
    <property type="project" value="EnsemblFungi"/>
</dbReference>
<sequence length="626" mass="70874">MSKAGMKYGAPVQSFIDTSFFQELSRLKLDVLKLESKGLPLFCTLEKSFTSKSSKSVPLFLNEQSFREESLGIAGGVPFKGFIYNYNVFEDFKTLDKKKFIDTIAEEKFVDGKSDINDSVGFYIISFADLKKYRFYYWVCVPCFQKQSLAIELLNEEPLISATPYQSWFEENTDQWVLIINAADQLVHYTKEEAKTCRALVIRDTSRLDRIPSAIAKNFLTIFNHDNPQKCELDVYFIRPDNSSFALKLSLSLAGQDDHLQVSGWERNTQNKLGPRAIDLSSLIDPLKIADQSVDLNLKLMKWRIAPQIDLQKIKETKVLLLGAGTLGCYVSRALMAWGVRKITFVDNSTVSYSNPVRQPLFEFSDVGKPKAQAAAAALKKVFPLMNVEGVELSVPMIGHPITSDEIERSDYDRLCNLFDQHDVVFLLMDSRETRWLPTVLGKFKNKVVINAALGFDSYLVMRHGSYFDEPSSRLGCYFCHDVFAPKDSLTDRTLDEMCTVTRPGVALMAASQAVELLVSMLQPKDPQDSTRNILGDIPHQIRGFLNNFSTLKLETPAYAHCSACCPEVIGSCKEFGWDFVQAALNDHTYIEQISGLAQVQQDAERATQEWDQDDEEFSDELYDMD</sequence>
<dbReference type="GO" id="GO:0000045">
    <property type="term" value="P:autophagosome assembly"/>
    <property type="evidence" value="ECO:0007669"/>
    <property type="project" value="TreeGrafter"/>
</dbReference>
<dbReference type="InterPro" id="IPR035985">
    <property type="entry name" value="Ubiquitin-activating_enz"/>
</dbReference>
<feature type="active site" description="Glycyl thioester intermediate" evidence="6">
    <location>
        <position position="499"/>
    </location>
</feature>
<evidence type="ECO:0000259" key="9">
    <source>
        <dbReference type="Pfam" id="PF00899"/>
    </source>
</evidence>
<keyword evidence="7" id="KW-0963">Cytoplasm</keyword>
<comment type="similarity">
    <text evidence="1 7">Belongs to the ATG7 family.</text>
</comment>
<evidence type="ECO:0000259" key="10">
    <source>
        <dbReference type="Pfam" id="PF16420"/>
    </source>
</evidence>
<dbReference type="GeneID" id="11504515"/>
<keyword evidence="3 7" id="KW-0813">Transport</keyword>
<evidence type="ECO:0000256" key="3">
    <source>
        <dbReference type="ARBA" id="ARBA00022448"/>
    </source>
</evidence>
<dbReference type="PANTHER" id="PTHR10953:SF3">
    <property type="entry name" value="UBIQUITIN-LIKE MODIFIER-ACTIVATING ENZYME ATG7"/>
    <property type="match status" value="1"/>
</dbReference>